<gene>
    <name evidence="4" type="ORF">N7494_003220</name>
</gene>
<keyword evidence="1" id="KW-0378">Hydrolase</keyword>
<dbReference type="PANTHER" id="PTHR48081:SF8">
    <property type="entry name" value="ALPHA_BETA HYDROLASE FOLD-3 DOMAIN-CONTAINING PROTEIN-RELATED"/>
    <property type="match status" value="1"/>
</dbReference>
<dbReference type="SUPFAM" id="SSF53474">
    <property type="entry name" value="alpha/beta-Hydrolases"/>
    <property type="match status" value="1"/>
</dbReference>
<evidence type="ECO:0000313" key="5">
    <source>
        <dbReference type="Proteomes" id="UP001220324"/>
    </source>
</evidence>
<evidence type="ECO:0000256" key="1">
    <source>
        <dbReference type="ARBA" id="ARBA00022801"/>
    </source>
</evidence>
<protein>
    <recommendedName>
        <fullName evidence="3">Alpha/beta hydrolase fold-3 domain-containing protein</fullName>
    </recommendedName>
</protein>
<keyword evidence="2" id="KW-1133">Transmembrane helix</keyword>
<dbReference type="EMBL" id="JAQIZZ010000003">
    <property type="protein sequence ID" value="KAJ5545635.1"/>
    <property type="molecule type" value="Genomic_DNA"/>
</dbReference>
<dbReference type="Pfam" id="PF07859">
    <property type="entry name" value="Abhydrolase_3"/>
    <property type="match status" value="1"/>
</dbReference>
<dbReference type="GO" id="GO:0017000">
    <property type="term" value="P:antibiotic biosynthetic process"/>
    <property type="evidence" value="ECO:0007669"/>
    <property type="project" value="UniProtKB-ARBA"/>
</dbReference>
<reference evidence="4 5" key="1">
    <citation type="journal article" date="2023" name="IMA Fungus">
        <title>Comparative genomic study of the Penicillium genus elucidates a diverse pangenome and 15 lateral gene transfer events.</title>
        <authorList>
            <person name="Petersen C."/>
            <person name="Sorensen T."/>
            <person name="Nielsen M.R."/>
            <person name="Sondergaard T.E."/>
            <person name="Sorensen J.L."/>
            <person name="Fitzpatrick D.A."/>
            <person name="Frisvad J.C."/>
            <person name="Nielsen K.L."/>
        </authorList>
    </citation>
    <scope>NUCLEOTIDE SEQUENCE [LARGE SCALE GENOMIC DNA]</scope>
    <source>
        <strain evidence="4 5">IBT 35679</strain>
    </source>
</reference>
<organism evidence="4 5">
    <name type="scientific">Penicillium frequentans</name>
    <dbReference type="NCBI Taxonomy" id="3151616"/>
    <lineage>
        <taxon>Eukaryota</taxon>
        <taxon>Fungi</taxon>
        <taxon>Dikarya</taxon>
        <taxon>Ascomycota</taxon>
        <taxon>Pezizomycotina</taxon>
        <taxon>Eurotiomycetes</taxon>
        <taxon>Eurotiomycetidae</taxon>
        <taxon>Eurotiales</taxon>
        <taxon>Aspergillaceae</taxon>
        <taxon>Penicillium</taxon>
    </lineage>
</organism>
<sequence length="307" mass="34674">MEPLPPLPKVRLSSIHRLNCLIHLCIFKILAVLYFTFRRIYNSTPASRPTFVKCYPCRPSLECRFFIPPTYRSGQNLALYIDIHGGGFAFCDATVDDEFCSSWAARTGMMVASLNYRKAPLHPFPTPTYDLASVIMAILSDVTLPIDHSRIVMGGFSAGGNLALSVSQLPGLKGIVKAVISYYPILDFGQPPNEKLDARPCQDGPRDRLEKSSWWLDWGYVSVGQDRRDPLLSPYYAKQKDLPPNIYMVGAEWDMLRLEAQEMIHYLAGLESKEDHEEPFEEGVTNGLLRWDALMALLIPTENVTQR</sequence>
<dbReference type="InterPro" id="IPR050300">
    <property type="entry name" value="GDXG_lipolytic_enzyme"/>
</dbReference>
<keyword evidence="2" id="KW-0812">Transmembrane</keyword>
<dbReference type="InterPro" id="IPR029058">
    <property type="entry name" value="AB_hydrolase_fold"/>
</dbReference>
<dbReference type="PANTHER" id="PTHR48081">
    <property type="entry name" value="AB HYDROLASE SUPERFAMILY PROTEIN C4A8.06C"/>
    <property type="match status" value="1"/>
</dbReference>
<proteinExistence type="predicted"/>
<dbReference type="InterPro" id="IPR013094">
    <property type="entry name" value="AB_hydrolase_3"/>
</dbReference>
<name>A0AAD6CYB7_9EURO</name>
<dbReference type="GO" id="GO:0016787">
    <property type="term" value="F:hydrolase activity"/>
    <property type="evidence" value="ECO:0007669"/>
    <property type="project" value="UniProtKB-KW"/>
</dbReference>
<evidence type="ECO:0000256" key="2">
    <source>
        <dbReference type="SAM" id="Phobius"/>
    </source>
</evidence>
<accession>A0AAD6CYB7</accession>
<feature type="transmembrane region" description="Helical" evidence="2">
    <location>
        <begin position="20"/>
        <end position="37"/>
    </location>
</feature>
<dbReference type="Gene3D" id="3.40.50.1820">
    <property type="entry name" value="alpha/beta hydrolase"/>
    <property type="match status" value="1"/>
</dbReference>
<feature type="domain" description="Alpha/beta hydrolase fold-3" evidence="3">
    <location>
        <begin position="82"/>
        <end position="268"/>
    </location>
</feature>
<dbReference type="GO" id="GO:0072330">
    <property type="term" value="P:monocarboxylic acid biosynthetic process"/>
    <property type="evidence" value="ECO:0007669"/>
    <property type="project" value="UniProtKB-ARBA"/>
</dbReference>
<dbReference type="AlphaFoldDB" id="A0AAD6CYB7"/>
<dbReference type="Proteomes" id="UP001220324">
    <property type="component" value="Unassembled WGS sequence"/>
</dbReference>
<keyword evidence="2" id="KW-0472">Membrane</keyword>
<evidence type="ECO:0000313" key="4">
    <source>
        <dbReference type="EMBL" id="KAJ5545635.1"/>
    </source>
</evidence>
<comment type="caution">
    <text evidence="4">The sequence shown here is derived from an EMBL/GenBank/DDBJ whole genome shotgun (WGS) entry which is preliminary data.</text>
</comment>
<keyword evidence="5" id="KW-1185">Reference proteome</keyword>
<evidence type="ECO:0000259" key="3">
    <source>
        <dbReference type="Pfam" id="PF07859"/>
    </source>
</evidence>